<organism evidence="13 14">
    <name type="scientific">Aquatica leii</name>
    <dbReference type="NCBI Taxonomy" id="1421715"/>
    <lineage>
        <taxon>Eukaryota</taxon>
        <taxon>Metazoa</taxon>
        <taxon>Ecdysozoa</taxon>
        <taxon>Arthropoda</taxon>
        <taxon>Hexapoda</taxon>
        <taxon>Insecta</taxon>
        <taxon>Pterygota</taxon>
        <taxon>Neoptera</taxon>
        <taxon>Endopterygota</taxon>
        <taxon>Coleoptera</taxon>
        <taxon>Polyphaga</taxon>
        <taxon>Elateriformia</taxon>
        <taxon>Elateroidea</taxon>
        <taxon>Lampyridae</taxon>
        <taxon>Luciolinae</taxon>
        <taxon>Aquatica</taxon>
    </lineage>
</organism>
<sequence>MGKKTKVGKQRKDKYYQLAKETGYRSRAAFKLIQLNRKFGFLQKSRVCIDLCAAPGGWMQVAQQNMPVSSIIVGVDLYPIKPIPGCISIVEDITSEKCKTLLTKELQTWKADIILHDGAPNVGKNWIHDAYQQSCLTLSAIKLASQFLRTGGWFITKVFRSKDYNSLMWVLKQLFKKVRATKPQASRLESAEIFVVCQNYIAPDKIDARFFDIKHVFEELDPEPKPEINVYHPEKKKKAKAEGYPANDYTLYHRVLVRDFIEHETGLELLQNASEIVIDDPEILNHVKTTNEIMECCKDIKVLGRKDLKRILTWHKELHEELYETKNVKKEESESEQEEPQEVDELEEIDRQIGEAQDEERKELKRKRKKVLKERQKLNERLNLKMVHKGDDGPVLEGDNMFALKQISNKHNISSVIDQDPDFVAESDEEMQEPAKKYVVYKKDEGYLSSKSLDYKDSESELEMETDEDDEEDKDETEGLGLGESDDDGAESERDEDEEMEEAHPLITDLDDRSKEAKRAQKAQLWFKRDAFKDLINDEDEEADLDMLVKQYKKEGVSVLGEEKQENTHSNKTSVKKTAPIDSTYDSESNTTDSESGDDTDSDYDVMKEMQNSATSKNTESDGFEVVKKKKSKLGKHKLSEEELALGTMMINSKKTKRDLVDAAWNRYTFNDTNLPDWFVQDEEQHMQRPVPVPKEMVEEYKKRVQEINARPIKKVIEAKARKKKRALRKLERAKKKIEAVLENVDVSDREKARQLQQLYKKAKSTPKKEVTYVVSKKHMAAKKPRRPAGLKGPYKVVDPRMKKDTRAMNRKQNKQNKGKGYKGRMNKNKKKVR</sequence>
<dbReference type="HAMAP" id="MF_03163">
    <property type="entry name" value="RNA_methyltr_E_SPB1"/>
    <property type="match status" value="1"/>
</dbReference>
<feature type="compositionally biased region" description="Acidic residues" evidence="9">
    <location>
        <begin position="460"/>
        <end position="501"/>
    </location>
</feature>
<feature type="domain" description="Ribosomal RNA methyltransferase SPB1-like C-terminal" evidence="11">
    <location>
        <begin position="599"/>
        <end position="813"/>
    </location>
</feature>
<evidence type="ECO:0000256" key="1">
    <source>
        <dbReference type="ARBA" id="ARBA00004604"/>
    </source>
</evidence>
<dbReference type="PANTHER" id="PTHR10920:SF13">
    <property type="entry name" value="PRE-RRNA 2'-O-RIBOSE RNA METHYLTRANSFERASE FTSJ3"/>
    <property type="match status" value="1"/>
</dbReference>
<keyword evidence="7 8" id="KW-0539">Nucleus</keyword>
<feature type="binding site" evidence="8">
    <location>
        <position position="56"/>
    </location>
    <ligand>
        <name>S-adenosyl-L-methionine</name>
        <dbReference type="ChEBI" id="CHEBI:59789"/>
    </ligand>
</feature>
<dbReference type="GO" id="GO:0016435">
    <property type="term" value="F:rRNA (guanine) methyltransferase activity"/>
    <property type="evidence" value="ECO:0007669"/>
    <property type="project" value="TreeGrafter"/>
</dbReference>
<dbReference type="FunFam" id="3.40.50.150:FF:000004">
    <property type="entry name" value="AdoMet-dependent rRNA methyltransferase SPB1"/>
    <property type="match status" value="1"/>
</dbReference>
<dbReference type="InterPro" id="IPR024576">
    <property type="entry name" value="rRNA_MeTfrase_Spb1_DUF3381"/>
</dbReference>
<comment type="similarity">
    <text evidence="8">Belongs to the class I-like SAM-binding methyltransferase superfamily. RNA methyltransferase RlmE family. SPB1 subfamily.</text>
</comment>
<feature type="compositionally biased region" description="Basic and acidic residues" evidence="9">
    <location>
        <begin position="510"/>
        <end position="519"/>
    </location>
</feature>
<dbReference type="EC" id="2.1.1.-" evidence="8"/>
<comment type="subcellular location">
    <subcellularLocation>
        <location evidence="1 8">Nucleus</location>
        <location evidence="1 8">Nucleolus</location>
    </subcellularLocation>
</comment>
<feature type="region of interest" description="Disordered" evidence="9">
    <location>
        <begin position="558"/>
        <end position="632"/>
    </location>
</feature>
<feature type="compositionally biased region" description="Acidic residues" evidence="9">
    <location>
        <begin position="595"/>
        <end position="604"/>
    </location>
</feature>
<comment type="caution">
    <text evidence="13">The sequence shown here is derived from an EMBL/GenBank/DDBJ whole genome shotgun (WGS) entry which is preliminary data.</text>
</comment>
<dbReference type="GO" id="GO:0030687">
    <property type="term" value="C:preribosome, large subunit precursor"/>
    <property type="evidence" value="ECO:0007669"/>
    <property type="project" value="TreeGrafter"/>
</dbReference>
<feature type="binding site" evidence="8">
    <location>
        <position position="117"/>
    </location>
    <ligand>
        <name>S-adenosyl-L-methionine</name>
        <dbReference type="ChEBI" id="CHEBI:59789"/>
    </ligand>
</feature>
<keyword evidence="3 8" id="KW-0698">rRNA processing</keyword>
<name>A0AAN7QE08_9COLE</name>
<dbReference type="AlphaFoldDB" id="A0AAN7QE08"/>
<keyword evidence="4 8" id="KW-0489">Methyltransferase</keyword>
<feature type="coiled-coil region" evidence="8">
    <location>
        <begin position="714"/>
        <end position="751"/>
    </location>
</feature>
<keyword evidence="2 8" id="KW-0690">Ribosome biogenesis</keyword>
<feature type="domain" description="DUF3381" evidence="12">
    <location>
        <begin position="235"/>
        <end position="381"/>
    </location>
</feature>
<evidence type="ECO:0000313" key="14">
    <source>
        <dbReference type="Proteomes" id="UP001353858"/>
    </source>
</evidence>
<gene>
    <name evidence="13" type="ORF">RN001_011660</name>
</gene>
<comment type="function">
    <text evidence="8">Probable methyltransferase involved in the maturation of rRNA and in the biogenesis of ribosomal subunits.</text>
</comment>
<evidence type="ECO:0000256" key="2">
    <source>
        <dbReference type="ARBA" id="ARBA00022517"/>
    </source>
</evidence>
<dbReference type="Pfam" id="PF11861">
    <property type="entry name" value="DUF3381"/>
    <property type="match status" value="1"/>
</dbReference>
<dbReference type="InterPro" id="IPR012920">
    <property type="entry name" value="rRNA_MeTfrase_SPB1-like_C"/>
</dbReference>
<dbReference type="GO" id="GO:0005730">
    <property type="term" value="C:nucleolus"/>
    <property type="evidence" value="ECO:0007669"/>
    <property type="project" value="UniProtKB-SubCell"/>
</dbReference>
<dbReference type="PANTHER" id="PTHR10920">
    <property type="entry name" value="RIBOSOMAL RNA METHYLTRANSFERASE"/>
    <property type="match status" value="1"/>
</dbReference>
<dbReference type="Pfam" id="PF01728">
    <property type="entry name" value="FtsJ"/>
    <property type="match status" value="1"/>
</dbReference>
<dbReference type="Proteomes" id="UP001353858">
    <property type="component" value="Unassembled WGS sequence"/>
</dbReference>
<evidence type="ECO:0000256" key="5">
    <source>
        <dbReference type="ARBA" id="ARBA00022679"/>
    </source>
</evidence>
<evidence type="ECO:0000256" key="8">
    <source>
        <dbReference type="HAMAP-Rule" id="MF_03163"/>
    </source>
</evidence>
<feature type="region of interest" description="Disordered" evidence="9">
    <location>
        <begin position="326"/>
        <end position="348"/>
    </location>
</feature>
<evidence type="ECO:0000259" key="12">
    <source>
        <dbReference type="Pfam" id="PF11861"/>
    </source>
</evidence>
<evidence type="ECO:0000256" key="6">
    <source>
        <dbReference type="ARBA" id="ARBA00022691"/>
    </source>
</evidence>
<feature type="compositionally biased region" description="Acidic residues" evidence="9">
    <location>
        <begin position="333"/>
        <end position="348"/>
    </location>
</feature>
<reference evidence="14" key="1">
    <citation type="submission" date="2023-01" db="EMBL/GenBank/DDBJ databases">
        <title>Key to firefly adult light organ development and bioluminescence: homeobox transcription factors regulate luciferase expression and transportation to peroxisome.</title>
        <authorList>
            <person name="Fu X."/>
        </authorList>
    </citation>
    <scope>NUCLEOTIDE SEQUENCE [LARGE SCALE GENOMIC DNA]</scope>
</reference>
<feature type="binding site" evidence="8">
    <location>
        <position position="76"/>
    </location>
    <ligand>
        <name>S-adenosyl-L-methionine</name>
        <dbReference type="ChEBI" id="CHEBI:59789"/>
    </ligand>
</feature>
<proteinExistence type="inferred from homology"/>
<evidence type="ECO:0000259" key="10">
    <source>
        <dbReference type="Pfam" id="PF01728"/>
    </source>
</evidence>
<feature type="compositionally biased region" description="Basic and acidic residues" evidence="9">
    <location>
        <begin position="798"/>
        <end position="808"/>
    </location>
</feature>
<dbReference type="InterPro" id="IPR015507">
    <property type="entry name" value="rRNA-MeTfrase_E"/>
</dbReference>
<dbReference type="InterPro" id="IPR050082">
    <property type="entry name" value="RNA_methyltr_RlmE"/>
</dbReference>
<evidence type="ECO:0000313" key="13">
    <source>
        <dbReference type="EMBL" id="KAK4875238.1"/>
    </source>
</evidence>
<feature type="compositionally biased region" description="Low complexity" evidence="9">
    <location>
        <begin position="582"/>
        <end position="594"/>
    </location>
</feature>
<dbReference type="GO" id="GO:0000466">
    <property type="term" value="P:maturation of 5.8S rRNA from tricistronic rRNA transcript (SSU-rRNA, 5.8S rRNA, LSU-rRNA)"/>
    <property type="evidence" value="ECO:0007669"/>
    <property type="project" value="TreeGrafter"/>
</dbReference>
<feature type="region of interest" description="Disordered" evidence="9">
    <location>
        <begin position="759"/>
        <end position="834"/>
    </location>
</feature>
<feature type="active site" description="Proton acceptor" evidence="8">
    <location>
        <position position="157"/>
    </location>
</feature>
<dbReference type="InterPro" id="IPR028589">
    <property type="entry name" value="SPB1-like"/>
</dbReference>
<dbReference type="EMBL" id="JARPUR010000005">
    <property type="protein sequence ID" value="KAK4875238.1"/>
    <property type="molecule type" value="Genomic_DNA"/>
</dbReference>
<accession>A0AAN7QE08</accession>
<evidence type="ECO:0000256" key="7">
    <source>
        <dbReference type="ARBA" id="ARBA00023242"/>
    </source>
</evidence>
<dbReference type="HAMAP" id="MF_01547">
    <property type="entry name" value="RNA_methyltr_E"/>
    <property type="match status" value="1"/>
</dbReference>
<evidence type="ECO:0000256" key="3">
    <source>
        <dbReference type="ARBA" id="ARBA00022552"/>
    </source>
</evidence>
<keyword evidence="6 8" id="KW-0949">S-adenosyl-L-methionine</keyword>
<protein>
    <recommendedName>
        <fullName evidence="8">Putative rRNA methyltransferase</fullName>
        <ecNumber evidence="8">2.1.1.-</ecNumber>
    </recommendedName>
    <alternativeName>
        <fullName evidence="8">2'-O-ribose RNA methyltransferase SPB1 homolog</fullName>
    </alternativeName>
</protein>
<keyword evidence="5 8" id="KW-0808">Transferase</keyword>
<dbReference type="Gene3D" id="3.40.50.150">
    <property type="entry name" value="Vaccinia Virus protein VP39"/>
    <property type="match status" value="1"/>
</dbReference>
<dbReference type="GO" id="GO:0000463">
    <property type="term" value="P:maturation of LSU-rRNA from tricistronic rRNA transcript (SSU-rRNA, 5.8S rRNA, LSU-rRNA)"/>
    <property type="evidence" value="ECO:0007669"/>
    <property type="project" value="TreeGrafter"/>
</dbReference>
<dbReference type="InterPro" id="IPR029063">
    <property type="entry name" value="SAM-dependent_MTases_sf"/>
</dbReference>
<dbReference type="SUPFAM" id="SSF53335">
    <property type="entry name" value="S-adenosyl-L-methionine-dependent methyltransferases"/>
    <property type="match status" value="1"/>
</dbReference>
<keyword evidence="8" id="KW-0175">Coiled coil</keyword>
<feature type="region of interest" description="Disordered" evidence="9">
    <location>
        <begin position="450"/>
        <end position="519"/>
    </location>
</feature>
<feature type="binding site" evidence="8">
    <location>
        <position position="58"/>
    </location>
    <ligand>
        <name>S-adenosyl-L-methionine</name>
        <dbReference type="ChEBI" id="CHEBI:59789"/>
    </ligand>
</feature>
<evidence type="ECO:0000256" key="4">
    <source>
        <dbReference type="ARBA" id="ARBA00022603"/>
    </source>
</evidence>
<comment type="catalytic activity">
    <reaction evidence="8">
        <text>a ribonucleotide in rRNA + S-adenosyl-L-methionine = a 2'-O-methylribonucleotide in rRNA + S-adenosyl-L-homocysteine + H(+)</text>
        <dbReference type="Rhea" id="RHEA:48628"/>
        <dbReference type="Rhea" id="RHEA-COMP:12164"/>
        <dbReference type="Rhea" id="RHEA-COMP:12165"/>
        <dbReference type="ChEBI" id="CHEBI:15378"/>
        <dbReference type="ChEBI" id="CHEBI:57856"/>
        <dbReference type="ChEBI" id="CHEBI:59789"/>
        <dbReference type="ChEBI" id="CHEBI:90675"/>
        <dbReference type="ChEBI" id="CHEBI:90676"/>
    </reaction>
</comment>
<feature type="compositionally biased region" description="Basic residues" evidence="9">
    <location>
        <begin position="809"/>
        <end position="834"/>
    </location>
</feature>
<feature type="domain" description="Ribosomal RNA methyltransferase FtsJ" evidence="10">
    <location>
        <begin position="24"/>
        <end position="200"/>
    </location>
</feature>
<dbReference type="InterPro" id="IPR002877">
    <property type="entry name" value="RNA_MeTrfase_FtsJ_dom"/>
</dbReference>
<evidence type="ECO:0000259" key="11">
    <source>
        <dbReference type="Pfam" id="PF07780"/>
    </source>
</evidence>
<dbReference type="Pfam" id="PF07780">
    <property type="entry name" value="Spb1_C"/>
    <property type="match status" value="1"/>
</dbReference>
<evidence type="ECO:0000256" key="9">
    <source>
        <dbReference type="SAM" id="MobiDB-lite"/>
    </source>
</evidence>
<keyword evidence="14" id="KW-1185">Reference proteome</keyword>
<feature type="compositionally biased region" description="Basic and acidic residues" evidence="9">
    <location>
        <begin position="558"/>
        <end position="569"/>
    </location>
</feature>
<dbReference type="GO" id="GO:0008650">
    <property type="term" value="F:rRNA (uridine-2'-O-)-methyltransferase activity"/>
    <property type="evidence" value="ECO:0007669"/>
    <property type="project" value="TreeGrafter"/>
</dbReference>
<feature type="compositionally biased region" description="Basic residues" evidence="9">
    <location>
        <begin position="776"/>
        <end position="789"/>
    </location>
</feature>
<feature type="binding site" evidence="8">
    <location>
        <position position="92"/>
    </location>
    <ligand>
        <name>S-adenosyl-L-methionine</name>
        <dbReference type="ChEBI" id="CHEBI:59789"/>
    </ligand>
</feature>